<reference evidence="2" key="1">
    <citation type="submission" date="2024-04" db="EMBL/GenBank/DDBJ databases">
        <authorList>
            <consortium name="Molecular Ecology Group"/>
        </authorList>
    </citation>
    <scope>NUCLEOTIDE SEQUENCE</scope>
</reference>
<feature type="region of interest" description="Disordered" evidence="1">
    <location>
        <begin position="1"/>
        <end position="24"/>
    </location>
</feature>
<evidence type="ECO:0000313" key="3">
    <source>
        <dbReference type="Proteomes" id="UP001497644"/>
    </source>
</evidence>
<dbReference type="Proteomes" id="UP001497644">
    <property type="component" value="Chromosome 9"/>
</dbReference>
<proteinExistence type="predicted"/>
<evidence type="ECO:0000256" key="1">
    <source>
        <dbReference type="SAM" id="MobiDB-lite"/>
    </source>
</evidence>
<evidence type="ECO:0000313" key="2">
    <source>
        <dbReference type="EMBL" id="CAL1689055.1"/>
    </source>
</evidence>
<keyword evidence="3" id="KW-1185">Reference proteome</keyword>
<name>A0AAV2PD66_9HYME</name>
<protein>
    <submittedName>
        <fullName evidence="2">Uncharacterized protein</fullName>
    </submittedName>
</protein>
<feature type="compositionally biased region" description="Acidic residues" evidence="1">
    <location>
        <begin position="10"/>
        <end position="20"/>
    </location>
</feature>
<gene>
    <name evidence="2" type="ORF">LPLAT_LOCUS14054</name>
</gene>
<organism evidence="2 3">
    <name type="scientific">Lasius platythorax</name>
    <dbReference type="NCBI Taxonomy" id="488582"/>
    <lineage>
        <taxon>Eukaryota</taxon>
        <taxon>Metazoa</taxon>
        <taxon>Ecdysozoa</taxon>
        <taxon>Arthropoda</taxon>
        <taxon>Hexapoda</taxon>
        <taxon>Insecta</taxon>
        <taxon>Pterygota</taxon>
        <taxon>Neoptera</taxon>
        <taxon>Endopterygota</taxon>
        <taxon>Hymenoptera</taxon>
        <taxon>Apocrita</taxon>
        <taxon>Aculeata</taxon>
        <taxon>Formicoidea</taxon>
        <taxon>Formicidae</taxon>
        <taxon>Formicinae</taxon>
        <taxon>Lasius</taxon>
        <taxon>Lasius</taxon>
    </lineage>
</organism>
<sequence>MKTEGVHPVDDDDDGDDDDNAQSVAPGRVLTTCSDTVVVSLYLDLHRVAAAACKPRTSPYSVATPPILLSSLIH</sequence>
<dbReference type="AlphaFoldDB" id="A0AAV2PD66"/>
<accession>A0AAV2PD66</accession>
<dbReference type="EMBL" id="OZ034832">
    <property type="protein sequence ID" value="CAL1689055.1"/>
    <property type="molecule type" value="Genomic_DNA"/>
</dbReference>